<evidence type="ECO:0000313" key="2">
    <source>
        <dbReference type="EMBL" id="ORX84465.1"/>
    </source>
</evidence>
<comment type="caution">
    <text evidence="2">The sequence shown here is derived from an EMBL/GenBank/DDBJ whole genome shotgun (WGS) entry which is preliminary data.</text>
</comment>
<evidence type="ECO:0000256" key="1">
    <source>
        <dbReference type="SAM" id="MobiDB-lite"/>
    </source>
</evidence>
<keyword evidence="3" id="KW-1185">Reference proteome</keyword>
<evidence type="ECO:0000313" key="3">
    <source>
        <dbReference type="Proteomes" id="UP000193498"/>
    </source>
</evidence>
<protein>
    <submittedName>
        <fullName evidence="2">Uncharacterized protein</fullName>
    </submittedName>
</protein>
<dbReference type="AlphaFoldDB" id="A0A1Y1XFD5"/>
<name>A0A1Y1XFD5_9FUNG</name>
<organism evidence="2 3">
    <name type="scientific">Basidiobolus meristosporus CBS 931.73</name>
    <dbReference type="NCBI Taxonomy" id="1314790"/>
    <lineage>
        <taxon>Eukaryota</taxon>
        <taxon>Fungi</taxon>
        <taxon>Fungi incertae sedis</taxon>
        <taxon>Zoopagomycota</taxon>
        <taxon>Entomophthoromycotina</taxon>
        <taxon>Basidiobolomycetes</taxon>
        <taxon>Basidiobolales</taxon>
        <taxon>Basidiobolaceae</taxon>
        <taxon>Basidiobolus</taxon>
    </lineage>
</organism>
<sequence>MPTTPLSSEISKLLIALQNVSDRDQLFELLRVFLGLLLREKGFVDIILRDCFLSALLSDGIRKDGDISTPPPTTRSLMKGKEPLLTSPSSPVPCTQPLPFQANSSLAHCAQALPSQANSPLFHHTQAPPSQANSLLEHRTQAAPSQANSLPSNNCQVKCGANHFLQKLAATIKLHQDSPKDLNLIADLDPSKHFQEILNSRPALPVVQISRLSNSVEQLNGLGELALILSNIRLYRLGSIYVDFCRGQIADNPSWRRLTRIGITRKLRSALRVQAAACHQPLNYSAVKANLERGASLYCLASFLGLLVLQYTDTVTARRISELSPGCWELVIQ</sequence>
<feature type="region of interest" description="Disordered" evidence="1">
    <location>
        <begin position="63"/>
        <end position="91"/>
    </location>
</feature>
<reference evidence="2 3" key="1">
    <citation type="submission" date="2016-07" db="EMBL/GenBank/DDBJ databases">
        <title>Pervasive Adenine N6-methylation of Active Genes in Fungi.</title>
        <authorList>
            <consortium name="DOE Joint Genome Institute"/>
            <person name="Mondo S.J."/>
            <person name="Dannebaum R.O."/>
            <person name="Kuo R.C."/>
            <person name="Labutti K."/>
            <person name="Haridas S."/>
            <person name="Kuo A."/>
            <person name="Salamov A."/>
            <person name="Ahrendt S.R."/>
            <person name="Lipzen A."/>
            <person name="Sullivan W."/>
            <person name="Andreopoulos W.B."/>
            <person name="Clum A."/>
            <person name="Lindquist E."/>
            <person name="Daum C."/>
            <person name="Ramamoorthy G.K."/>
            <person name="Gryganskyi A."/>
            <person name="Culley D."/>
            <person name="Magnuson J.K."/>
            <person name="James T.Y."/>
            <person name="O'Malley M.A."/>
            <person name="Stajich J.E."/>
            <person name="Spatafora J.W."/>
            <person name="Visel A."/>
            <person name="Grigoriev I.V."/>
        </authorList>
    </citation>
    <scope>NUCLEOTIDE SEQUENCE [LARGE SCALE GENOMIC DNA]</scope>
    <source>
        <strain evidence="2 3">CBS 931.73</strain>
    </source>
</reference>
<accession>A0A1Y1XFD5</accession>
<dbReference type="InParanoid" id="A0A1Y1XFD5"/>
<proteinExistence type="predicted"/>
<dbReference type="EMBL" id="MCFE01000610">
    <property type="protein sequence ID" value="ORX84465.1"/>
    <property type="molecule type" value="Genomic_DNA"/>
</dbReference>
<gene>
    <name evidence="2" type="ORF">K493DRAFT_307441</name>
</gene>
<dbReference type="Proteomes" id="UP000193498">
    <property type="component" value="Unassembled WGS sequence"/>
</dbReference>